<proteinExistence type="predicted"/>
<keyword evidence="2" id="KW-1185">Reference proteome</keyword>
<reference evidence="1" key="1">
    <citation type="submission" date="2018-05" db="EMBL/GenBank/DDBJ databases">
        <title>Draft genome of Mucuna pruriens seed.</title>
        <authorList>
            <person name="Nnadi N.E."/>
            <person name="Vos R."/>
            <person name="Hasami M.H."/>
            <person name="Devisetty U.K."/>
            <person name="Aguiy J.C."/>
        </authorList>
    </citation>
    <scope>NUCLEOTIDE SEQUENCE [LARGE SCALE GENOMIC DNA]</scope>
    <source>
        <strain evidence="1">JCA_2017</strain>
    </source>
</reference>
<sequence length="237" mass="28223">MAQDYMNGDDVLRLGKILRSETNLASTSKYIVSSSSFIVGTRYMFQNYEYAMKICIRTTYSYLFIIKLNLLVKEIKSEKYVWKSKIGYELPRAYILIFIQPNFRHPQTHDIDRIVLVKILNKNMDFELFNIVQSLMIHGSCGVHDKKCTRYFLKKFVEKTIIDEEGYLVYKRIDNGRVFLFKYVNKDYDRFTTSFYDNVKDKDEYQCVGEYQCVMSILMMFFTSQHITIKIFSLDEC</sequence>
<dbReference type="AlphaFoldDB" id="A0A371I126"/>
<evidence type="ECO:0000313" key="2">
    <source>
        <dbReference type="Proteomes" id="UP000257109"/>
    </source>
</evidence>
<protein>
    <submittedName>
        <fullName evidence="1">Uncharacterized protein</fullName>
    </submittedName>
</protein>
<accession>A0A371I126</accession>
<comment type="caution">
    <text evidence="1">The sequence shown here is derived from an EMBL/GenBank/DDBJ whole genome shotgun (WGS) entry which is preliminary data.</text>
</comment>
<feature type="non-terminal residue" evidence="1">
    <location>
        <position position="237"/>
    </location>
</feature>
<dbReference type="Proteomes" id="UP000257109">
    <property type="component" value="Unassembled WGS sequence"/>
</dbReference>
<evidence type="ECO:0000313" key="1">
    <source>
        <dbReference type="EMBL" id="RDY08742.1"/>
    </source>
</evidence>
<organism evidence="1 2">
    <name type="scientific">Mucuna pruriens</name>
    <name type="common">Velvet bean</name>
    <name type="synonym">Dolichos pruriens</name>
    <dbReference type="NCBI Taxonomy" id="157652"/>
    <lineage>
        <taxon>Eukaryota</taxon>
        <taxon>Viridiplantae</taxon>
        <taxon>Streptophyta</taxon>
        <taxon>Embryophyta</taxon>
        <taxon>Tracheophyta</taxon>
        <taxon>Spermatophyta</taxon>
        <taxon>Magnoliopsida</taxon>
        <taxon>eudicotyledons</taxon>
        <taxon>Gunneridae</taxon>
        <taxon>Pentapetalae</taxon>
        <taxon>rosids</taxon>
        <taxon>fabids</taxon>
        <taxon>Fabales</taxon>
        <taxon>Fabaceae</taxon>
        <taxon>Papilionoideae</taxon>
        <taxon>50 kb inversion clade</taxon>
        <taxon>NPAAA clade</taxon>
        <taxon>indigoferoid/millettioid clade</taxon>
        <taxon>Phaseoleae</taxon>
        <taxon>Mucuna</taxon>
    </lineage>
</organism>
<name>A0A371I126_MUCPR</name>
<dbReference type="OrthoDB" id="1429554at2759"/>
<dbReference type="EMBL" id="QJKJ01001218">
    <property type="protein sequence ID" value="RDY08742.1"/>
    <property type="molecule type" value="Genomic_DNA"/>
</dbReference>
<gene>
    <name evidence="1" type="ORF">CR513_07002</name>
</gene>
<dbReference type="STRING" id="157652.A0A371I126"/>